<organism evidence="1 2">
    <name type="scientific">Daphnia magna</name>
    <dbReference type="NCBI Taxonomy" id="35525"/>
    <lineage>
        <taxon>Eukaryota</taxon>
        <taxon>Metazoa</taxon>
        <taxon>Ecdysozoa</taxon>
        <taxon>Arthropoda</taxon>
        <taxon>Crustacea</taxon>
        <taxon>Branchiopoda</taxon>
        <taxon>Diplostraca</taxon>
        <taxon>Cladocera</taxon>
        <taxon>Anomopoda</taxon>
        <taxon>Daphniidae</taxon>
        <taxon>Daphnia</taxon>
    </lineage>
</organism>
<dbReference type="Proteomes" id="UP001234178">
    <property type="component" value="Unassembled WGS sequence"/>
</dbReference>
<accession>A0ABR0ARL3</accession>
<dbReference type="EMBL" id="JAOYFB010000038">
    <property type="protein sequence ID" value="KAK4027758.1"/>
    <property type="molecule type" value="Genomic_DNA"/>
</dbReference>
<protein>
    <submittedName>
        <fullName evidence="1">Uncharacterized protein</fullName>
    </submittedName>
</protein>
<comment type="caution">
    <text evidence="1">The sequence shown here is derived from an EMBL/GenBank/DDBJ whole genome shotgun (WGS) entry which is preliminary data.</text>
</comment>
<proteinExistence type="predicted"/>
<gene>
    <name evidence="1" type="ORF">OUZ56_016805</name>
</gene>
<name>A0ABR0ARL3_9CRUS</name>
<evidence type="ECO:0000313" key="2">
    <source>
        <dbReference type="Proteomes" id="UP001234178"/>
    </source>
</evidence>
<evidence type="ECO:0000313" key="1">
    <source>
        <dbReference type="EMBL" id="KAK4027758.1"/>
    </source>
</evidence>
<keyword evidence="2" id="KW-1185">Reference proteome</keyword>
<sequence length="139" mass="16564">MNYAAKLHSGGTTIEISQFIGFFLYNCWHFIRYDIEEMKKFPKENVFRQEINNNEEFINNEEDLTINNELSDDESDLTIENIELTLITVYPYLVPFLSRTIYLVPVRDHRYEIGAPKKAVRDYRLVTEKIFYVVEEPLL</sequence>
<reference evidence="1 2" key="1">
    <citation type="journal article" date="2023" name="Nucleic Acids Res.">
        <title>The hologenome of Daphnia magna reveals possible DNA methylation and microbiome-mediated evolution of the host genome.</title>
        <authorList>
            <person name="Chaturvedi A."/>
            <person name="Li X."/>
            <person name="Dhandapani V."/>
            <person name="Marshall H."/>
            <person name="Kissane S."/>
            <person name="Cuenca-Cambronero M."/>
            <person name="Asole G."/>
            <person name="Calvet F."/>
            <person name="Ruiz-Romero M."/>
            <person name="Marangio P."/>
            <person name="Guigo R."/>
            <person name="Rago D."/>
            <person name="Mirbahai L."/>
            <person name="Eastwood N."/>
            <person name="Colbourne J.K."/>
            <person name="Zhou J."/>
            <person name="Mallon E."/>
            <person name="Orsini L."/>
        </authorList>
    </citation>
    <scope>NUCLEOTIDE SEQUENCE [LARGE SCALE GENOMIC DNA]</scope>
    <source>
        <strain evidence="1">LRV0_1</strain>
    </source>
</reference>